<dbReference type="PROSITE" id="PS01033">
    <property type="entry name" value="GLOBIN"/>
    <property type="match status" value="1"/>
</dbReference>
<dbReference type="GO" id="GO:0008941">
    <property type="term" value="F:nitric oxide dioxygenase NAD(P)H activity"/>
    <property type="evidence" value="ECO:0007669"/>
    <property type="project" value="TreeGrafter"/>
</dbReference>
<dbReference type="PANTHER" id="PTHR43396:SF6">
    <property type="entry name" value="ABL201WP"/>
    <property type="match status" value="1"/>
</dbReference>
<dbReference type="STRING" id="675824.A0A1E3PX69"/>
<gene>
    <name evidence="2" type="ORF">LIPSTDRAFT_6134</name>
</gene>
<dbReference type="InterPro" id="IPR009050">
    <property type="entry name" value="Globin-like_sf"/>
</dbReference>
<protein>
    <recommendedName>
        <fullName evidence="1">Globin domain-containing protein</fullName>
    </recommendedName>
</protein>
<dbReference type="EMBL" id="KV454301">
    <property type="protein sequence ID" value="ODQ70029.1"/>
    <property type="molecule type" value="Genomic_DNA"/>
</dbReference>
<dbReference type="Proteomes" id="UP000094385">
    <property type="component" value="Unassembled WGS sequence"/>
</dbReference>
<feature type="domain" description="Globin" evidence="1">
    <location>
        <begin position="10"/>
        <end position="152"/>
    </location>
</feature>
<dbReference type="GO" id="GO:0019825">
    <property type="term" value="F:oxygen binding"/>
    <property type="evidence" value="ECO:0007669"/>
    <property type="project" value="InterPro"/>
</dbReference>
<dbReference type="Gene3D" id="1.10.490.10">
    <property type="entry name" value="Globins"/>
    <property type="match status" value="1"/>
</dbReference>
<dbReference type="InterPro" id="IPR000971">
    <property type="entry name" value="Globin"/>
</dbReference>
<evidence type="ECO:0000313" key="3">
    <source>
        <dbReference type="Proteomes" id="UP000094385"/>
    </source>
</evidence>
<dbReference type="AlphaFoldDB" id="A0A1E3PX69"/>
<sequence length="159" mass="16887">MAVADPITISLTTDEIALVQDSWAEATTPNAANGDEPATAIASILYNGLFSLHPELKELFDDINSQSASLGAVLGVAIGALSDIESITPALESLGKLHGRIPSVQPEHFDVVGKILIATLSDKFGEKWTLELQTPWVKVYAYVSGRIVASMLAVRDANV</sequence>
<dbReference type="InterPro" id="IPR012292">
    <property type="entry name" value="Globin/Proto"/>
</dbReference>
<dbReference type="GO" id="GO:0046210">
    <property type="term" value="P:nitric oxide catabolic process"/>
    <property type="evidence" value="ECO:0007669"/>
    <property type="project" value="TreeGrafter"/>
</dbReference>
<dbReference type="GO" id="GO:0071949">
    <property type="term" value="F:FAD binding"/>
    <property type="evidence" value="ECO:0007669"/>
    <property type="project" value="TreeGrafter"/>
</dbReference>
<dbReference type="SUPFAM" id="SSF46458">
    <property type="entry name" value="Globin-like"/>
    <property type="match status" value="1"/>
</dbReference>
<evidence type="ECO:0000259" key="1">
    <source>
        <dbReference type="PROSITE" id="PS01033"/>
    </source>
</evidence>
<dbReference type="Pfam" id="PF00042">
    <property type="entry name" value="Globin"/>
    <property type="match status" value="1"/>
</dbReference>
<accession>A0A1E3PX69</accession>
<proteinExistence type="predicted"/>
<dbReference type="PANTHER" id="PTHR43396">
    <property type="entry name" value="FLAVOHEMOPROTEIN"/>
    <property type="match status" value="1"/>
</dbReference>
<name>A0A1E3PX69_LIPST</name>
<dbReference type="OrthoDB" id="436496at2759"/>
<evidence type="ECO:0000313" key="2">
    <source>
        <dbReference type="EMBL" id="ODQ70029.1"/>
    </source>
</evidence>
<reference evidence="2 3" key="1">
    <citation type="journal article" date="2016" name="Proc. Natl. Acad. Sci. U.S.A.">
        <title>Comparative genomics of biotechnologically important yeasts.</title>
        <authorList>
            <person name="Riley R."/>
            <person name="Haridas S."/>
            <person name="Wolfe K.H."/>
            <person name="Lopes M.R."/>
            <person name="Hittinger C.T."/>
            <person name="Goeker M."/>
            <person name="Salamov A.A."/>
            <person name="Wisecaver J.H."/>
            <person name="Long T.M."/>
            <person name="Calvey C.H."/>
            <person name="Aerts A.L."/>
            <person name="Barry K.W."/>
            <person name="Choi C."/>
            <person name="Clum A."/>
            <person name="Coughlan A.Y."/>
            <person name="Deshpande S."/>
            <person name="Douglass A.P."/>
            <person name="Hanson S.J."/>
            <person name="Klenk H.-P."/>
            <person name="LaButti K.M."/>
            <person name="Lapidus A."/>
            <person name="Lindquist E.A."/>
            <person name="Lipzen A.M."/>
            <person name="Meier-Kolthoff J.P."/>
            <person name="Ohm R.A."/>
            <person name="Otillar R.P."/>
            <person name="Pangilinan J.L."/>
            <person name="Peng Y."/>
            <person name="Rokas A."/>
            <person name="Rosa C.A."/>
            <person name="Scheuner C."/>
            <person name="Sibirny A.A."/>
            <person name="Slot J.C."/>
            <person name="Stielow J.B."/>
            <person name="Sun H."/>
            <person name="Kurtzman C.P."/>
            <person name="Blackwell M."/>
            <person name="Grigoriev I.V."/>
            <person name="Jeffries T.W."/>
        </authorList>
    </citation>
    <scope>NUCLEOTIDE SEQUENCE [LARGE SCALE GENOMIC DNA]</scope>
    <source>
        <strain evidence="2 3">NRRL Y-11557</strain>
    </source>
</reference>
<dbReference type="GO" id="GO:0020037">
    <property type="term" value="F:heme binding"/>
    <property type="evidence" value="ECO:0007669"/>
    <property type="project" value="InterPro"/>
</dbReference>
<dbReference type="GO" id="GO:0071500">
    <property type="term" value="P:cellular response to nitrosative stress"/>
    <property type="evidence" value="ECO:0007669"/>
    <property type="project" value="TreeGrafter"/>
</dbReference>
<keyword evidence="3" id="KW-1185">Reference proteome</keyword>
<organism evidence="2 3">
    <name type="scientific">Lipomyces starkeyi NRRL Y-11557</name>
    <dbReference type="NCBI Taxonomy" id="675824"/>
    <lineage>
        <taxon>Eukaryota</taxon>
        <taxon>Fungi</taxon>
        <taxon>Dikarya</taxon>
        <taxon>Ascomycota</taxon>
        <taxon>Saccharomycotina</taxon>
        <taxon>Lipomycetes</taxon>
        <taxon>Lipomycetales</taxon>
        <taxon>Lipomycetaceae</taxon>
        <taxon>Lipomyces</taxon>
    </lineage>
</organism>